<dbReference type="RefSeq" id="WP_161089503.1">
    <property type="nucleotide sequence ID" value="NZ_WWCV01000011.1"/>
</dbReference>
<feature type="compositionally biased region" description="Low complexity" evidence="1">
    <location>
        <begin position="615"/>
        <end position="633"/>
    </location>
</feature>
<sequence>MFAAQQSSRATANPVQPALLQRKCSCADTGGSCERCSASGNLARASSNAAAPGGAPASVGRVLDSPGQGLDTATKGLMESRFGHDFSHVRIHADSEANASASAIHASAYTVGNHVAFAGGRYQPGDPDGQMLLAHELTHVVQQGGTKGPLQRSPDGEVTMQDDAADEDQADIAAEAVSFGWKVNVPAKQSAAGVAKAPLTYGDAAGGCGICYRGNVRQVGTDAHEQIQTAMQAMYRFLLPNFVIQPKKKAPFLALDPKKVKGLSKALKKAKGVFKKLVPDLIMATPTGFALGEIKPFNSEGLIEGEAKLQLYEHFLKERYLGVNPGLTIARMKLPPPPPLPFLDPLAITCRQWLGVLPPANGLYMYLCTPPFSNELRRKCRCVGDAKEGEDKAAKATNKGFGISIGSTSTSMYSAGIGVSIYSSGLGAGNAGVGVSIASSSIGAGNASAGAAVSSSGQSVATVGAGASVDTTSTGAGTAGAGYSKDTTSKAAGAAGVGTSTGTDVKAAGVAGAGSVKDSDVTATGTAGTGNVEDASGTAGGKKTAPPADSGSAEGKGTTGATGTAAGTSGTATGATATGDKTSTGTGTGSGTGTKAEGPGSAPKTGGPGTGQGQAGSQPGDAKGAAGGTSTTGQPGGTSGQGTQKQGSDLLTEKEMAVFGLKGKPITHDQLDAALAQARIIRELIDKSSPAQQALLRAIADSSPEGQYTVPASTWIQKVLTATQGISEEDIAYLKTLNWKPAKVTPEELRKSVLAALAKKPKTPPKQQGTDQGGGKSETEGKGEGKPGTSGKGTEGAGSKGTGQPGAKGGEVTKYRVSTDETNTARDFWFVNFSNFDVHNAAVGESVMMTLAFFAEDKGIYTFKLKFVIKERNVASETSKEKGKTVTRKAVTFKLEGVNDARWDIAPPGKRPFILPKNVRATFKGFL</sequence>
<organism evidence="3 4">
    <name type="scientific">Duganella vulcania</name>
    <dbReference type="NCBI Taxonomy" id="2692166"/>
    <lineage>
        <taxon>Bacteria</taxon>
        <taxon>Pseudomonadati</taxon>
        <taxon>Pseudomonadota</taxon>
        <taxon>Betaproteobacteria</taxon>
        <taxon>Burkholderiales</taxon>
        <taxon>Oxalobacteraceae</taxon>
        <taxon>Telluria group</taxon>
        <taxon>Duganella</taxon>
    </lineage>
</organism>
<evidence type="ECO:0000313" key="4">
    <source>
        <dbReference type="Proteomes" id="UP000484875"/>
    </source>
</evidence>
<feature type="compositionally biased region" description="Low complexity" evidence="1">
    <location>
        <begin position="593"/>
        <end position="605"/>
    </location>
</feature>
<feature type="compositionally biased region" description="Low complexity" evidence="1">
    <location>
        <begin position="513"/>
        <end position="530"/>
    </location>
</feature>
<dbReference type="InterPro" id="IPR025295">
    <property type="entry name" value="eCIS_core_dom"/>
</dbReference>
<feature type="compositionally biased region" description="Low complexity" evidence="1">
    <location>
        <begin position="45"/>
        <end position="62"/>
    </location>
</feature>
<evidence type="ECO:0000256" key="1">
    <source>
        <dbReference type="SAM" id="MobiDB-lite"/>
    </source>
</evidence>
<dbReference type="AlphaFoldDB" id="A0A845HDV4"/>
<feature type="region of interest" description="Disordered" evidence="1">
    <location>
        <begin position="513"/>
        <end position="648"/>
    </location>
</feature>
<reference evidence="3 4" key="1">
    <citation type="submission" date="2019-12" db="EMBL/GenBank/DDBJ databases">
        <title>Novel species isolated from a subtropical stream in China.</title>
        <authorList>
            <person name="Lu H."/>
        </authorList>
    </citation>
    <scope>NUCLEOTIDE SEQUENCE [LARGE SCALE GENOMIC DNA]</scope>
    <source>
        <strain evidence="3 4">FT107W</strain>
    </source>
</reference>
<feature type="region of interest" description="Disordered" evidence="1">
    <location>
        <begin position="756"/>
        <end position="813"/>
    </location>
</feature>
<dbReference type="EMBL" id="WWCV01000011">
    <property type="protein sequence ID" value="MYN16828.1"/>
    <property type="molecule type" value="Genomic_DNA"/>
</dbReference>
<accession>A0A845HDV4</accession>
<proteinExistence type="predicted"/>
<feature type="compositionally biased region" description="Low complexity" evidence="1">
    <location>
        <begin position="550"/>
        <end position="585"/>
    </location>
</feature>
<name>A0A845HDV4_9BURK</name>
<dbReference type="Pfam" id="PF13699">
    <property type="entry name" value="eCIS_core"/>
    <property type="match status" value="1"/>
</dbReference>
<feature type="domain" description="eCIS core" evidence="2">
    <location>
        <begin position="70"/>
        <end position="146"/>
    </location>
</feature>
<keyword evidence="4" id="KW-1185">Reference proteome</keyword>
<feature type="region of interest" description="Disordered" evidence="1">
    <location>
        <begin position="45"/>
        <end position="64"/>
    </location>
</feature>
<evidence type="ECO:0000313" key="3">
    <source>
        <dbReference type="EMBL" id="MYN16828.1"/>
    </source>
</evidence>
<protein>
    <submittedName>
        <fullName evidence="3">DUF4157 domain-containing protein</fullName>
    </submittedName>
</protein>
<feature type="compositionally biased region" description="Gly residues" evidence="1">
    <location>
        <begin position="786"/>
        <end position="809"/>
    </location>
</feature>
<comment type="caution">
    <text evidence="3">The sequence shown here is derived from an EMBL/GenBank/DDBJ whole genome shotgun (WGS) entry which is preliminary data.</text>
</comment>
<gene>
    <name evidence="3" type="ORF">GTP81_08690</name>
</gene>
<dbReference type="Proteomes" id="UP000484875">
    <property type="component" value="Unassembled WGS sequence"/>
</dbReference>
<evidence type="ECO:0000259" key="2">
    <source>
        <dbReference type="Pfam" id="PF13699"/>
    </source>
</evidence>